<feature type="transmembrane region" description="Helical" evidence="7">
    <location>
        <begin position="6"/>
        <end position="25"/>
    </location>
</feature>
<dbReference type="AlphaFoldDB" id="C5KTR9"/>
<dbReference type="OrthoDB" id="421337at2759"/>
<dbReference type="InParanoid" id="C5KTR9"/>
<evidence type="ECO:0000313" key="8">
    <source>
        <dbReference type="EMBL" id="EER11961.1"/>
    </source>
</evidence>
<keyword evidence="4 7" id="KW-1133">Transmembrane helix</keyword>
<name>C5KTR9_PERM5</name>
<evidence type="ECO:0000256" key="5">
    <source>
        <dbReference type="ARBA" id="ARBA00023136"/>
    </source>
</evidence>
<dbReference type="GeneID" id="9060799"/>
<keyword evidence="9" id="KW-1185">Reference proteome</keyword>
<evidence type="ECO:0000256" key="3">
    <source>
        <dbReference type="ARBA" id="ARBA00022692"/>
    </source>
</evidence>
<dbReference type="OMA" id="IREWNKS"/>
<dbReference type="PANTHER" id="PTHR13906:SF4">
    <property type="entry name" value="LYSOPHOSPHOLIPID ACYLTRANSFERASE 6"/>
    <property type="match status" value="1"/>
</dbReference>
<dbReference type="Pfam" id="PF03062">
    <property type="entry name" value="MBOAT"/>
    <property type="match status" value="1"/>
</dbReference>
<keyword evidence="6" id="KW-0012">Acyltransferase</keyword>
<dbReference type="GO" id="GO:0016020">
    <property type="term" value="C:membrane"/>
    <property type="evidence" value="ECO:0007669"/>
    <property type="project" value="UniProtKB-SubCell"/>
</dbReference>
<dbReference type="InterPro" id="IPR049941">
    <property type="entry name" value="LPLAT_7/PORCN-like"/>
</dbReference>
<comment type="subcellular location">
    <subcellularLocation>
        <location evidence="1">Membrane</location>
        <topology evidence="1">Multi-pass membrane protein</topology>
    </subcellularLocation>
</comment>
<reference evidence="8 9" key="1">
    <citation type="submission" date="2008-07" db="EMBL/GenBank/DDBJ databases">
        <authorList>
            <person name="El-Sayed N."/>
            <person name="Caler E."/>
            <person name="Inman J."/>
            <person name="Amedeo P."/>
            <person name="Hass B."/>
            <person name="Wortman J."/>
        </authorList>
    </citation>
    <scope>NUCLEOTIDE SEQUENCE [LARGE SCALE GENOMIC DNA]</scope>
    <source>
        <strain evidence="9">ATCC 50983 / TXsc</strain>
    </source>
</reference>
<gene>
    <name evidence="8" type="ORF">Pmar_PMAR019063</name>
</gene>
<dbReference type="PANTHER" id="PTHR13906">
    <property type="entry name" value="PORCUPINE"/>
    <property type="match status" value="1"/>
</dbReference>
<accession>C5KTR9</accession>
<organism evidence="9">
    <name type="scientific">Perkinsus marinus (strain ATCC 50983 / TXsc)</name>
    <dbReference type="NCBI Taxonomy" id="423536"/>
    <lineage>
        <taxon>Eukaryota</taxon>
        <taxon>Sar</taxon>
        <taxon>Alveolata</taxon>
        <taxon>Perkinsozoa</taxon>
        <taxon>Perkinsea</taxon>
        <taxon>Perkinsida</taxon>
        <taxon>Perkinsidae</taxon>
        <taxon>Perkinsus</taxon>
    </lineage>
</organism>
<evidence type="ECO:0000256" key="7">
    <source>
        <dbReference type="SAM" id="Phobius"/>
    </source>
</evidence>
<dbReference type="Proteomes" id="UP000007800">
    <property type="component" value="Unassembled WGS sequence"/>
</dbReference>
<dbReference type="EMBL" id="GG676180">
    <property type="protein sequence ID" value="EER11961.1"/>
    <property type="molecule type" value="Genomic_DNA"/>
</dbReference>
<keyword evidence="5 7" id="KW-0472">Membrane</keyword>
<dbReference type="InterPro" id="IPR004299">
    <property type="entry name" value="MBOAT_fam"/>
</dbReference>
<keyword evidence="2" id="KW-0808">Transferase</keyword>
<evidence type="ECO:0000256" key="1">
    <source>
        <dbReference type="ARBA" id="ARBA00004141"/>
    </source>
</evidence>
<feature type="transmembrane region" description="Helical" evidence="7">
    <location>
        <begin position="173"/>
        <end position="190"/>
    </location>
</feature>
<feature type="transmembrane region" description="Helical" evidence="7">
    <location>
        <begin position="37"/>
        <end position="70"/>
    </location>
</feature>
<feature type="transmembrane region" description="Helical" evidence="7">
    <location>
        <begin position="202"/>
        <end position="220"/>
    </location>
</feature>
<evidence type="ECO:0000256" key="6">
    <source>
        <dbReference type="ARBA" id="ARBA00023315"/>
    </source>
</evidence>
<dbReference type="GO" id="GO:0030258">
    <property type="term" value="P:lipid modification"/>
    <property type="evidence" value="ECO:0007669"/>
    <property type="project" value="TreeGrafter"/>
</dbReference>
<evidence type="ECO:0000313" key="9">
    <source>
        <dbReference type="Proteomes" id="UP000007800"/>
    </source>
</evidence>
<evidence type="ECO:0000256" key="2">
    <source>
        <dbReference type="ARBA" id="ARBA00022679"/>
    </source>
</evidence>
<dbReference type="RefSeq" id="XP_002780166.1">
    <property type="nucleotide sequence ID" value="XM_002780120.1"/>
</dbReference>
<proteinExistence type="predicted"/>
<protein>
    <recommendedName>
        <fullName evidence="10">Lysophospholipid acyltransferase 7</fullName>
    </recommendedName>
</protein>
<evidence type="ECO:0008006" key="10">
    <source>
        <dbReference type="Google" id="ProtNLM"/>
    </source>
</evidence>
<dbReference type="GO" id="GO:0016746">
    <property type="term" value="F:acyltransferase activity"/>
    <property type="evidence" value="ECO:0007669"/>
    <property type="project" value="UniProtKB-KW"/>
</dbReference>
<keyword evidence="3 7" id="KW-0812">Transmembrane</keyword>
<evidence type="ECO:0000256" key="4">
    <source>
        <dbReference type="ARBA" id="ARBA00022989"/>
    </source>
</evidence>
<sequence length="282" mass="32230">MVTATLPVEVIYGGFLSLSLLLACLMRRLPGRTERQAFGCVIGIITLVIIVHNLTLLVFLLTSMIVLAITPKDWLPLGLLVYSFTFLYPTRAFHTVDGVSNACLLIMSLRNSMFGRDQFQTFQGSIRDYYDYISYMVFFPGLLTGPVYNVKDWIQALEDDNHDIDLSEIKNRLYRAIVWAVIFITCAEYFPIEFMLTDDFAVYPLVLRCIYITLSTYYFFGGRCFAGWYVAEAGLAAIGLRARNTDFWAPEKANTVSQYIREWNKSAYAFYCGLHGEPLEGW</sequence>